<organism evidence="3 4">
    <name type="scientific">Undibacter mobilis</name>
    <dbReference type="NCBI Taxonomy" id="2292256"/>
    <lineage>
        <taxon>Bacteria</taxon>
        <taxon>Pseudomonadati</taxon>
        <taxon>Pseudomonadota</taxon>
        <taxon>Alphaproteobacteria</taxon>
        <taxon>Hyphomicrobiales</taxon>
        <taxon>Nitrobacteraceae</taxon>
        <taxon>Undibacter</taxon>
    </lineage>
</organism>
<dbReference type="Pfam" id="PF14535">
    <property type="entry name" value="AMP-binding_C_2"/>
    <property type="match status" value="1"/>
</dbReference>
<comment type="caution">
    <text evidence="3">The sequence shown here is derived from an EMBL/GenBank/DDBJ whole genome shotgun (WGS) entry which is preliminary data.</text>
</comment>
<feature type="domain" description="AMP-dependent ligase C-terminal" evidence="2">
    <location>
        <begin position="342"/>
        <end position="432"/>
    </location>
</feature>
<evidence type="ECO:0000259" key="2">
    <source>
        <dbReference type="Pfam" id="PF14535"/>
    </source>
</evidence>
<keyword evidence="4" id="KW-1185">Reference proteome</keyword>
<sequence>MILEPNVETLPWPEQVRLDDALYREQIKYLFANSPFYQQKLRKAGFETPADVGGLDDIAKLPTTEKDELRATRTDDQPIGTHLAVPMDKVARIYSTSGTTGVPSYIPLTAGDVNNWVTTSARSYTAAGIGPGTRIITTYGAGPFVAGAALDAFAKLGMCHIPVGSGNTERLMMAVRLLKAEAIALTPSYALHLAEWARDRKFDLRASSVKNLLVAGEPGGGEPAMRAQLEDAWGAQVTEAMGIGDISPSLWGECPHKHGMHLGGRGYVHIELIDPDNGDAVPLTNGARGELVLTHLRQQAAPLLRFRTRDHVVIWTEPCACGRTSPRVRCIGRTDDMLIVRGVNVFPSAVREVVHRFQPDVSGVISIRPGVKGVKQNPPLKVVVEMAEKVGGADGLAKRIESDIRAKLVFSAAVELVPFGSLPRSDYKSKIVDFSEAAPSGA</sequence>
<accession>A0A371B8E9</accession>
<dbReference type="AlphaFoldDB" id="A0A371B8E9"/>
<dbReference type="GO" id="GO:0016874">
    <property type="term" value="F:ligase activity"/>
    <property type="evidence" value="ECO:0007669"/>
    <property type="project" value="UniProtKB-KW"/>
</dbReference>
<protein>
    <submittedName>
        <fullName evidence="3">Phenylacetate--CoA ligase family protein</fullName>
    </submittedName>
</protein>
<evidence type="ECO:0000313" key="4">
    <source>
        <dbReference type="Proteomes" id="UP000263993"/>
    </source>
</evidence>
<evidence type="ECO:0000313" key="3">
    <source>
        <dbReference type="EMBL" id="RDV03812.1"/>
    </source>
</evidence>
<keyword evidence="3" id="KW-0436">Ligase</keyword>
<dbReference type="RefSeq" id="WP_115515837.1">
    <property type="nucleotide sequence ID" value="NZ_QRGO01000001.1"/>
</dbReference>
<dbReference type="InterPro" id="IPR045851">
    <property type="entry name" value="AMP-bd_C_sf"/>
</dbReference>
<evidence type="ECO:0000259" key="1">
    <source>
        <dbReference type="Pfam" id="PF00501"/>
    </source>
</evidence>
<dbReference type="InterPro" id="IPR042099">
    <property type="entry name" value="ANL_N_sf"/>
</dbReference>
<dbReference type="Gene3D" id="3.30.300.30">
    <property type="match status" value="1"/>
</dbReference>
<reference evidence="4" key="1">
    <citation type="submission" date="2018-08" db="EMBL/GenBank/DDBJ databases">
        <authorList>
            <person name="Kim S.-J."/>
            <person name="Jung G.-Y."/>
        </authorList>
    </citation>
    <scope>NUCLEOTIDE SEQUENCE [LARGE SCALE GENOMIC DNA]</scope>
    <source>
        <strain evidence="4">GY_H</strain>
    </source>
</reference>
<dbReference type="Gene3D" id="3.40.50.12780">
    <property type="entry name" value="N-terminal domain of ligase-like"/>
    <property type="match status" value="1"/>
</dbReference>
<dbReference type="Proteomes" id="UP000263993">
    <property type="component" value="Unassembled WGS sequence"/>
</dbReference>
<gene>
    <name evidence="3" type="ORF">DXH78_03950</name>
</gene>
<proteinExistence type="predicted"/>
<feature type="domain" description="AMP-dependent synthetase/ligase" evidence="1">
    <location>
        <begin position="64"/>
        <end position="293"/>
    </location>
</feature>
<dbReference type="InterPro" id="IPR000873">
    <property type="entry name" value="AMP-dep_synth/lig_dom"/>
</dbReference>
<dbReference type="PANTHER" id="PTHR43845:SF1">
    <property type="entry name" value="BLR5969 PROTEIN"/>
    <property type="match status" value="1"/>
</dbReference>
<dbReference type="PANTHER" id="PTHR43845">
    <property type="entry name" value="BLR5969 PROTEIN"/>
    <property type="match status" value="1"/>
</dbReference>
<dbReference type="OrthoDB" id="580775at2"/>
<dbReference type="Pfam" id="PF00501">
    <property type="entry name" value="AMP-binding"/>
    <property type="match status" value="1"/>
</dbReference>
<dbReference type="EMBL" id="QRGO01000001">
    <property type="protein sequence ID" value="RDV03812.1"/>
    <property type="molecule type" value="Genomic_DNA"/>
</dbReference>
<name>A0A371B8E9_9BRAD</name>
<dbReference type="InterPro" id="IPR028154">
    <property type="entry name" value="AMP-dep_Lig_C"/>
</dbReference>
<dbReference type="SUPFAM" id="SSF56801">
    <property type="entry name" value="Acetyl-CoA synthetase-like"/>
    <property type="match status" value="1"/>
</dbReference>